<name>A0A1R0KLK0_9PSEU</name>
<dbReference type="Pfam" id="PF20176">
    <property type="entry name" value="DUF6541"/>
    <property type="match status" value="1"/>
</dbReference>
<dbReference type="EMBL" id="MQUQ01000015">
    <property type="protein sequence ID" value="OLZ47555.1"/>
    <property type="molecule type" value="Genomic_DNA"/>
</dbReference>
<comment type="caution">
    <text evidence="2">The sequence shown here is derived from an EMBL/GenBank/DDBJ whole genome shotgun (WGS) entry which is preliminary data.</text>
</comment>
<dbReference type="InterPro" id="IPR046671">
    <property type="entry name" value="DUF6541"/>
</dbReference>
<dbReference type="AlphaFoldDB" id="A0A1R0KLK0"/>
<reference evidence="2 3" key="1">
    <citation type="submission" date="2016-01" db="EMBL/GenBank/DDBJ databases">
        <title>Amycolatopsis coloradensis genome sequencing and assembly.</title>
        <authorList>
            <person name="Mayilraj S."/>
        </authorList>
    </citation>
    <scope>NUCLEOTIDE SEQUENCE [LARGE SCALE GENOMIC DNA]</scope>
    <source>
        <strain evidence="2 3">DSM 44225</strain>
    </source>
</reference>
<proteinExistence type="predicted"/>
<protein>
    <submittedName>
        <fullName evidence="2">Uncharacterized protein</fullName>
    </submittedName>
</protein>
<dbReference type="Proteomes" id="UP000187486">
    <property type="component" value="Unassembled WGS sequence"/>
</dbReference>
<keyword evidence="1" id="KW-0812">Transmembrane</keyword>
<feature type="transmembrane region" description="Helical" evidence="1">
    <location>
        <begin position="64"/>
        <end position="90"/>
    </location>
</feature>
<gene>
    <name evidence="2" type="ORF">BS329_26980</name>
</gene>
<keyword evidence="3" id="KW-1185">Reference proteome</keyword>
<evidence type="ECO:0000256" key="1">
    <source>
        <dbReference type="SAM" id="Phobius"/>
    </source>
</evidence>
<accession>A0A1R0KLK0</accession>
<sequence length="97" mass="9788">MRIPRSRITETSALTDVVTACATLLVLGVPGLLTGLAAGLRGWVLAGMTPLPGYAVGGLAGPGATALGLSFTPFTYAVATALFAGAAYGLRQLTPRR</sequence>
<feature type="transmembrane region" description="Helical" evidence="1">
    <location>
        <begin position="21"/>
        <end position="44"/>
    </location>
</feature>
<evidence type="ECO:0000313" key="3">
    <source>
        <dbReference type="Proteomes" id="UP000187486"/>
    </source>
</evidence>
<keyword evidence="1" id="KW-0472">Membrane</keyword>
<evidence type="ECO:0000313" key="2">
    <source>
        <dbReference type="EMBL" id="OLZ47555.1"/>
    </source>
</evidence>
<dbReference type="STRING" id="76021.BS329_26980"/>
<keyword evidence="1" id="KW-1133">Transmembrane helix</keyword>
<organism evidence="2 3">
    <name type="scientific">Amycolatopsis coloradensis</name>
    <dbReference type="NCBI Taxonomy" id="76021"/>
    <lineage>
        <taxon>Bacteria</taxon>
        <taxon>Bacillati</taxon>
        <taxon>Actinomycetota</taxon>
        <taxon>Actinomycetes</taxon>
        <taxon>Pseudonocardiales</taxon>
        <taxon>Pseudonocardiaceae</taxon>
        <taxon>Amycolatopsis</taxon>
    </lineage>
</organism>
<dbReference type="RefSeq" id="WP_341866341.1">
    <property type="nucleotide sequence ID" value="NZ_JBEZVB010000084.1"/>
</dbReference>